<dbReference type="InterPro" id="IPR027417">
    <property type="entry name" value="P-loop_NTPase"/>
</dbReference>
<dbReference type="PROSITE" id="PS50893">
    <property type="entry name" value="ABC_TRANSPORTER_2"/>
    <property type="match status" value="1"/>
</dbReference>
<reference evidence="5" key="1">
    <citation type="journal article" date="2020" name="mSystems">
        <title>Genome- and Community-Level Interaction Insights into Carbon Utilization and Element Cycling Functions of Hydrothermarchaeota in Hydrothermal Sediment.</title>
        <authorList>
            <person name="Zhou Z."/>
            <person name="Liu Y."/>
            <person name="Xu W."/>
            <person name="Pan J."/>
            <person name="Luo Z.H."/>
            <person name="Li M."/>
        </authorList>
    </citation>
    <scope>NUCLEOTIDE SEQUENCE [LARGE SCALE GENOMIC DNA]</scope>
    <source>
        <strain evidence="5">HyVt-19</strain>
    </source>
</reference>
<dbReference type="Proteomes" id="UP000886355">
    <property type="component" value="Unassembled WGS sequence"/>
</dbReference>
<dbReference type="PANTHER" id="PTHR24220:SF612">
    <property type="entry name" value="FE(3+) IONS IMPORT ATP-BINDING PROTEIN FBPC"/>
    <property type="match status" value="1"/>
</dbReference>
<dbReference type="InterPro" id="IPR003593">
    <property type="entry name" value="AAA+_ATPase"/>
</dbReference>
<gene>
    <name evidence="5" type="ORF">ENG14_05275</name>
</gene>
<dbReference type="SMART" id="SM00382">
    <property type="entry name" value="AAA"/>
    <property type="match status" value="1"/>
</dbReference>
<evidence type="ECO:0000259" key="4">
    <source>
        <dbReference type="PROSITE" id="PS50893"/>
    </source>
</evidence>
<proteinExistence type="predicted"/>
<dbReference type="AlphaFoldDB" id="A0A7C1AYS1"/>
<dbReference type="InterPro" id="IPR003439">
    <property type="entry name" value="ABC_transporter-like_ATP-bd"/>
</dbReference>
<feature type="non-terminal residue" evidence="5">
    <location>
        <position position="280"/>
    </location>
</feature>
<dbReference type="GO" id="GO:0005524">
    <property type="term" value="F:ATP binding"/>
    <property type="evidence" value="ECO:0007669"/>
    <property type="project" value="UniProtKB-KW"/>
</dbReference>
<dbReference type="EMBL" id="DQZW01000248">
    <property type="protein sequence ID" value="HDL90296.1"/>
    <property type="molecule type" value="Genomic_DNA"/>
</dbReference>
<keyword evidence="1" id="KW-0813">Transport</keyword>
<dbReference type="InterPro" id="IPR015856">
    <property type="entry name" value="ABC_transpr_CbiO/EcfA_su"/>
</dbReference>
<evidence type="ECO:0000313" key="5">
    <source>
        <dbReference type="EMBL" id="HDL90296.1"/>
    </source>
</evidence>
<comment type="caution">
    <text evidence="5">The sequence shown here is derived from an EMBL/GenBank/DDBJ whole genome shotgun (WGS) entry which is preliminary data.</text>
</comment>
<protein>
    <submittedName>
        <fullName evidence="5">ABC transporter ATP-binding protein</fullName>
    </submittedName>
</protein>
<sequence length="280" mass="31434">MDLAYRLEGVRHCYGNKTVLCIDEQAIELNRIVGIVGHNGSGKSTLLRLLALLEHPTRGKVHYFAESKEPMFEVALLPQEPYLLRRSVFSNVSYGLEIRGCGKNEIRQRVYDALSWVGLDPEGFACRRWYALSGGEAQRVALAARLVLRPRVLLLDEPTTSVDAESGRKIREAILKARNEWGTTVIVSSHDRQWLFDVCDTIIHLFRGRVVGSGVENIVFGPWRKLEGDLWIKIFPDGQKFLCPGVPGCDAVGLIDPSDMHMFPEATGSKYKRRACCIHG</sequence>
<name>A0A7C1AYS1_9BACT</name>
<dbReference type="Pfam" id="PF00005">
    <property type="entry name" value="ABC_tran"/>
    <property type="match status" value="1"/>
</dbReference>
<dbReference type="GO" id="GO:0005886">
    <property type="term" value="C:plasma membrane"/>
    <property type="evidence" value="ECO:0007669"/>
    <property type="project" value="TreeGrafter"/>
</dbReference>
<dbReference type="GO" id="GO:0022857">
    <property type="term" value="F:transmembrane transporter activity"/>
    <property type="evidence" value="ECO:0007669"/>
    <property type="project" value="TreeGrafter"/>
</dbReference>
<dbReference type="SUPFAM" id="SSF52540">
    <property type="entry name" value="P-loop containing nucleoside triphosphate hydrolases"/>
    <property type="match status" value="1"/>
</dbReference>
<keyword evidence="3 5" id="KW-0067">ATP-binding</keyword>
<dbReference type="PANTHER" id="PTHR24220">
    <property type="entry name" value="IMPORT ATP-BINDING PROTEIN"/>
    <property type="match status" value="1"/>
</dbReference>
<feature type="domain" description="ABC transporter" evidence="4">
    <location>
        <begin position="5"/>
        <end position="232"/>
    </location>
</feature>
<organism evidence="5">
    <name type="scientific">Thermodesulforhabdus norvegica</name>
    <dbReference type="NCBI Taxonomy" id="39841"/>
    <lineage>
        <taxon>Bacteria</taxon>
        <taxon>Pseudomonadati</taxon>
        <taxon>Thermodesulfobacteriota</taxon>
        <taxon>Syntrophobacteria</taxon>
        <taxon>Syntrophobacterales</taxon>
        <taxon>Thermodesulforhabdaceae</taxon>
        <taxon>Thermodesulforhabdus</taxon>
    </lineage>
</organism>
<dbReference type="Gene3D" id="3.40.50.300">
    <property type="entry name" value="P-loop containing nucleotide triphosphate hydrolases"/>
    <property type="match status" value="1"/>
</dbReference>
<keyword evidence="2" id="KW-0547">Nucleotide-binding</keyword>
<dbReference type="GO" id="GO:0016887">
    <property type="term" value="F:ATP hydrolysis activity"/>
    <property type="evidence" value="ECO:0007669"/>
    <property type="project" value="InterPro"/>
</dbReference>
<dbReference type="InterPro" id="IPR015854">
    <property type="entry name" value="ABC_transpr_LolD-like"/>
</dbReference>
<evidence type="ECO:0000256" key="1">
    <source>
        <dbReference type="ARBA" id="ARBA00022448"/>
    </source>
</evidence>
<evidence type="ECO:0000256" key="3">
    <source>
        <dbReference type="ARBA" id="ARBA00022840"/>
    </source>
</evidence>
<accession>A0A7C1AYS1</accession>
<dbReference type="CDD" id="cd03225">
    <property type="entry name" value="ABC_cobalt_CbiO_domain1"/>
    <property type="match status" value="1"/>
</dbReference>
<evidence type="ECO:0000256" key="2">
    <source>
        <dbReference type="ARBA" id="ARBA00022741"/>
    </source>
</evidence>